<evidence type="ECO:0000313" key="9">
    <source>
        <dbReference type="EMBL" id="SER60380.1"/>
    </source>
</evidence>
<dbReference type="OrthoDB" id="2376965at2"/>
<feature type="chain" id="PRO_5011766651" evidence="8">
    <location>
        <begin position="21"/>
        <end position="224"/>
    </location>
</feature>
<keyword evidence="4 7" id="KW-1133">Transmembrane helix</keyword>
<keyword evidence="9" id="KW-0969">Cilium</keyword>
<evidence type="ECO:0000256" key="2">
    <source>
        <dbReference type="ARBA" id="ARBA00022475"/>
    </source>
</evidence>
<dbReference type="GO" id="GO:0044781">
    <property type="term" value="P:bacterial-type flagellum organization"/>
    <property type="evidence" value="ECO:0007669"/>
    <property type="project" value="InterPro"/>
</dbReference>
<dbReference type="RefSeq" id="WP_093047581.1">
    <property type="nucleotide sequence ID" value="NZ_FOGT01000002.1"/>
</dbReference>
<keyword evidence="5 7" id="KW-0472">Membrane</keyword>
<sequence>MKKIVWAIILFLLIPAGAAAEETGDFGEEDRNVSEFLNLYENKNQNSTDETEPAGSSSEEETNENEAAAGAHSPNLFFIMLQLLLALGAVLFGIYALLKFINKRARNFSSHSTVQSVGGIGVGTNRSVQLVKVGDRLLVVGVGDSVNLLKEIDDPDEIKALMEKNESPQDLFDQSASKLTGWLKQKKDSRLNDSSPFHSFLDREMTEVKKTQTKVHSVLEEKEQ</sequence>
<evidence type="ECO:0000313" key="10">
    <source>
        <dbReference type="Proteomes" id="UP000198571"/>
    </source>
</evidence>
<keyword evidence="8" id="KW-0732">Signal</keyword>
<keyword evidence="9" id="KW-0282">Flagellum</keyword>
<proteinExistence type="predicted"/>
<evidence type="ECO:0000256" key="7">
    <source>
        <dbReference type="SAM" id="Phobius"/>
    </source>
</evidence>
<evidence type="ECO:0000256" key="6">
    <source>
        <dbReference type="SAM" id="MobiDB-lite"/>
    </source>
</evidence>
<feature type="transmembrane region" description="Helical" evidence="7">
    <location>
        <begin position="76"/>
        <end position="98"/>
    </location>
</feature>
<accession>A0A1H9QIW3</accession>
<dbReference type="GO" id="GO:0016020">
    <property type="term" value="C:membrane"/>
    <property type="evidence" value="ECO:0007669"/>
    <property type="project" value="InterPro"/>
</dbReference>
<dbReference type="AlphaFoldDB" id="A0A1H9QIW3"/>
<feature type="region of interest" description="Disordered" evidence="6">
    <location>
        <begin position="42"/>
        <end position="67"/>
    </location>
</feature>
<dbReference type="EMBL" id="FOGT01000002">
    <property type="protein sequence ID" value="SER60380.1"/>
    <property type="molecule type" value="Genomic_DNA"/>
</dbReference>
<evidence type="ECO:0000256" key="3">
    <source>
        <dbReference type="ARBA" id="ARBA00022692"/>
    </source>
</evidence>
<reference evidence="10" key="1">
    <citation type="submission" date="2016-10" db="EMBL/GenBank/DDBJ databases">
        <authorList>
            <person name="Varghese N."/>
            <person name="Submissions S."/>
        </authorList>
    </citation>
    <scope>NUCLEOTIDE SEQUENCE [LARGE SCALE GENOMIC DNA]</scope>
    <source>
        <strain evidence="10">S9</strain>
    </source>
</reference>
<name>A0A1H9QIW3_9BACI</name>
<dbReference type="Proteomes" id="UP000198571">
    <property type="component" value="Unassembled WGS sequence"/>
</dbReference>
<organism evidence="9 10">
    <name type="scientific">Salipaludibacillus aurantiacus</name>
    <dbReference type="NCBI Taxonomy" id="1601833"/>
    <lineage>
        <taxon>Bacteria</taxon>
        <taxon>Bacillati</taxon>
        <taxon>Bacillota</taxon>
        <taxon>Bacilli</taxon>
        <taxon>Bacillales</taxon>
        <taxon>Bacillaceae</taxon>
    </lineage>
</organism>
<comment type="subcellular location">
    <subcellularLocation>
        <location evidence="1">Cell membrane</location>
    </subcellularLocation>
</comment>
<evidence type="ECO:0000256" key="8">
    <source>
        <dbReference type="SAM" id="SignalP"/>
    </source>
</evidence>
<dbReference type="STRING" id="1601833.SAMN05518684_102254"/>
<keyword evidence="9" id="KW-0966">Cell projection</keyword>
<evidence type="ECO:0000256" key="4">
    <source>
        <dbReference type="ARBA" id="ARBA00022989"/>
    </source>
</evidence>
<evidence type="ECO:0000256" key="1">
    <source>
        <dbReference type="ARBA" id="ARBA00004236"/>
    </source>
</evidence>
<keyword evidence="10" id="KW-1185">Reference proteome</keyword>
<dbReference type="Pfam" id="PF04347">
    <property type="entry name" value="FliO"/>
    <property type="match status" value="1"/>
</dbReference>
<dbReference type="InterPro" id="IPR022781">
    <property type="entry name" value="Flagellar_biosynth_FliO"/>
</dbReference>
<keyword evidence="3 7" id="KW-0812">Transmembrane</keyword>
<protein>
    <submittedName>
        <fullName evidence="9">Flagellar protein FliO/FliZ</fullName>
    </submittedName>
</protein>
<evidence type="ECO:0000256" key="5">
    <source>
        <dbReference type="ARBA" id="ARBA00023136"/>
    </source>
</evidence>
<feature type="signal peptide" evidence="8">
    <location>
        <begin position="1"/>
        <end position="20"/>
    </location>
</feature>
<gene>
    <name evidence="9" type="ORF">SAMN05518684_102254</name>
</gene>
<keyword evidence="2" id="KW-1003">Cell membrane</keyword>